<accession>A0A9J6F9H3</accession>
<dbReference type="GO" id="GO:0003677">
    <property type="term" value="F:DNA binding"/>
    <property type="evidence" value="ECO:0007669"/>
    <property type="project" value="InterPro"/>
</dbReference>
<dbReference type="Proteomes" id="UP000821853">
    <property type="component" value="Chromosome 1"/>
</dbReference>
<dbReference type="InterPro" id="IPR036431">
    <property type="entry name" value="ARID_dom_sf"/>
</dbReference>
<evidence type="ECO:0000313" key="3">
    <source>
        <dbReference type="Proteomes" id="UP000821853"/>
    </source>
</evidence>
<dbReference type="AlphaFoldDB" id="A0A9J6F9H3"/>
<sequence>MLLAPDSPVERGRQRKRSRKTNSGTESSEDGSSELTAATHNTSSKSSTHHGKTAQEKMPQVKVKTEKTSHDSVSQDKLPQEKRAQDKVPQDRTLQDKTSHDKLSSDQVSQDCKPHDKMLQDKTRNGADEFLRRLFQFMKERNTPIQRVPHLGFKQRRNIAKLFCKNVLTQQLTEKLVTFQSVFIRFVSGLEGDVAQKIPPDMLELLVLFSFVEGRIQTKMRWLLLPFELHLRGEDRPPCWRLEGEAPSDCQVLDLSVRREAPAPAQCLDLRVHRRGDENCALQGGPLYSVYRLEDAW</sequence>
<feature type="compositionally biased region" description="Basic and acidic residues" evidence="1">
    <location>
        <begin position="112"/>
        <end position="123"/>
    </location>
</feature>
<comment type="caution">
    <text evidence="2">The sequence shown here is derived from an EMBL/GenBank/DDBJ whole genome shotgun (WGS) entry which is preliminary data.</text>
</comment>
<evidence type="ECO:0000313" key="2">
    <source>
        <dbReference type="EMBL" id="KAH9362870.1"/>
    </source>
</evidence>
<protein>
    <submittedName>
        <fullName evidence="2">Uncharacterized protein</fullName>
    </submittedName>
</protein>
<dbReference type="OrthoDB" id="1938591at2759"/>
<gene>
    <name evidence="2" type="ORF">HPB48_015167</name>
</gene>
<organism evidence="2 3">
    <name type="scientific">Haemaphysalis longicornis</name>
    <name type="common">Bush tick</name>
    <dbReference type="NCBI Taxonomy" id="44386"/>
    <lineage>
        <taxon>Eukaryota</taxon>
        <taxon>Metazoa</taxon>
        <taxon>Ecdysozoa</taxon>
        <taxon>Arthropoda</taxon>
        <taxon>Chelicerata</taxon>
        <taxon>Arachnida</taxon>
        <taxon>Acari</taxon>
        <taxon>Parasitiformes</taxon>
        <taxon>Ixodida</taxon>
        <taxon>Ixodoidea</taxon>
        <taxon>Ixodidae</taxon>
        <taxon>Haemaphysalinae</taxon>
        <taxon>Haemaphysalis</taxon>
    </lineage>
</organism>
<dbReference type="Gene3D" id="1.10.150.60">
    <property type="entry name" value="ARID DNA-binding domain"/>
    <property type="match status" value="1"/>
</dbReference>
<feature type="compositionally biased region" description="Basic and acidic residues" evidence="1">
    <location>
        <begin position="63"/>
        <end position="104"/>
    </location>
</feature>
<reference evidence="2 3" key="1">
    <citation type="journal article" date="2020" name="Cell">
        <title>Large-Scale Comparative Analyses of Tick Genomes Elucidate Their Genetic Diversity and Vector Capacities.</title>
        <authorList>
            <consortium name="Tick Genome and Microbiome Consortium (TIGMIC)"/>
            <person name="Jia N."/>
            <person name="Wang J."/>
            <person name="Shi W."/>
            <person name="Du L."/>
            <person name="Sun Y."/>
            <person name="Zhan W."/>
            <person name="Jiang J.F."/>
            <person name="Wang Q."/>
            <person name="Zhang B."/>
            <person name="Ji P."/>
            <person name="Bell-Sakyi L."/>
            <person name="Cui X.M."/>
            <person name="Yuan T.T."/>
            <person name="Jiang B.G."/>
            <person name="Yang W.F."/>
            <person name="Lam T.T."/>
            <person name="Chang Q.C."/>
            <person name="Ding S.J."/>
            <person name="Wang X.J."/>
            <person name="Zhu J.G."/>
            <person name="Ruan X.D."/>
            <person name="Zhao L."/>
            <person name="Wei J.T."/>
            <person name="Ye R.Z."/>
            <person name="Que T.C."/>
            <person name="Du C.H."/>
            <person name="Zhou Y.H."/>
            <person name="Cheng J.X."/>
            <person name="Dai P.F."/>
            <person name="Guo W.B."/>
            <person name="Han X.H."/>
            <person name="Huang E.J."/>
            <person name="Li L.F."/>
            <person name="Wei W."/>
            <person name="Gao Y.C."/>
            <person name="Liu J.Z."/>
            <person name="Shao H.Z."/>
            <person name="Wang X."/>
            <person name="Wang C.C."/>
            <person name="Yang T.C."/>
            <person name="Huo Q.B."/>
            <person name="Li W."/>
            <person name="Chen H.Y."/>
            <person name="Chen S.E."/>
            <person name="Zhou L.G."/>
            <person name="Ni X.B."/>
            <person name="Tian J.H."/>
            <person name="Sheng Y."/>
            <person name="Liu T."/>
            <person name="Pan Y.S."/>
            <person name="Xia L.Y."/>
            <person name="Li J."/>
            <person name="Zhao F."/>
            <person name="Cao W.C."/>
        </authorList>
    </citation>
    <scope>NUCLEOTIDE SEQUENCE [LARGE SCALE GENOMIC DNA]</scope>
    <source>
        <strain evidence="2">HaeL-2018</strain>
    </source>
</reference>
<evidence type="ECO:0000256" key="1">
    <source>
        <dbReference type="SAM" id="MobiDB-lite"/>
    </source>
</evidence>
<name>A0A9J6F9H3_HAELO</name>
<dbReference type="VEuPathDB" id="VectorBase:HLOH_054753"/>
<dbReference type="SUPFAM" id="SSF46774">
    <property type="entry name" value="ARID-like"/>
    <property type="match status" value="1"/>
</dbReference>
<dbReference type="EMBL" id="JABSTR010000001">
    <property type="protein sequence ID" value="KAH9362870.1"/>
    <property type="molecule type" value="Genomic_DNA"/>
</dbReference>
<feature type="compositionally biased region" description="Low complexity" evidence="1">
    <location>
        <begin position="33"/>
        <end position="46"/>
    </location>
</feature>
<keyword evidence="3" id="KW-1185">Reference proteome</keyword>
<proteinExistence type="predicted"/>
<feature type="region of interest" description="Disordered" evidence="1">
    <location>
        <begin position="1"/>
        <end position="123"/>
    </location>
</feature>